<evidence type="ECO:0000313" key="4">
    <source>
        <dbReference type="Proteomes" id="UP001281761"/>
    </source>
</evidence>
<dbReference type="Gene3D" id="1.10.510.10">
    <property type="entry name" value="Transferase(Phosphotransferase) domain 1"/>
    <property type="match status" value="1"/>
</dbReference>
<evidence type="ECO:0000259" key="2">
    <source>
        <dbReference type="PROSITE" id="PS50011"/>
    </source>
</evidence>
<keyword evidence="1" id="KW-0472">Membrane</keyword>
<proteinExistence type="predicted"/>
<dbReference type="SUPFAM" id="SSF51126">
    <property type="entry name" value="Pectin lyase-like"/>
    <property type="match status" value="3"/>
</dbReference>
<comment type="caution">
    <text evidence="3">The sequence shown here is derived from an EMBL/GenBank/DDBJ whole genome shotgun (WGS) entry which is preliminary data.</text>
</comment>
<name>A0ABQ9XQ89_9EUKA</name>
<dbReference type="SUPFAM" id="SSF56112">
    <property type="entry name" value="Protein kinase-like (PK-like)"/>
    <property type="match status" value="1"/>
</dbReference>
<keyword evidence="4" id="KW-1185">Reference proteome</keyword>
<evidence type="ECO:0000313" key="3">
    <source>
        <dbReference type="EMBL" id="KAK2952270.1"/>
    </source>
</evidence>
<keyword evidence="1" id="KW-1133">Transmembrane helix</keyword>
<keyword evidence="1" id="KW-0812">Transmembrane</keyword>
<protein>
    <recommendedName>
        <fullName evidence="2">Protein kinase domain-containing protein</fullName>
    </recommendedName>
</protein>
<gene>
    <name evidence="3" type="ORF">BLNAU_12829</name>
</gene>
<dbReference type="EMBL" id="JARBJD010000106">
    <property type="protein sequence ID" value="KAK2952270.1"/>
    <property type="molecule type" value="Genomic_DNA"/>
</dbReference>
<evidence type="ECO:0000256" key="1">
    <source>
        <dbReference type="SAM" id="Phobius"/>
    </source>
</evidence>
<feature type="domain" description="Protein kinase" evidence="2">
    <location>
        <begin position="1189"/>
        <end position="1614"/>
    </location>
</feature>
<dbReference type="InterPro" id="IPR011009">
    <property type="entry name" value="Kinase-like_dom_sf"/>
</dbReference>
<feature type="transmembrane region" description="Helical" evidence="1">
    <location>
        <begin position="1232"/>
        <end position="1255"/>
    </location>
</feature>
<dbReference type="Proteomes" id="UP001281761">
    <property type="component" value="Unassembled WGS sequence"/>
</dbReference>
<reference evidence="3 4" key="1">
    <citation type="journal article" date="2022" name="bioRxiv">
        <title>Genomics of Preaxostyla Flagellates Illuminates Evolutionary Transitions and the Path Towards Mitochondrial Loss.</title>
        <authorList>
            <person name="Novak L.V.F."/>
            <person name="Treitli S.C."/>
            <person name="Pyrih J."/>
            <person name="Halakuc P."/>
            <person name="Pipaliya S.V."/>
            <person name="Vacek V."/>
            <person name="Brzon O."/>
            <person name="Soukal P."/>
            <person name="Eme L."/>
            <person name="Dacks J.B."/>
            <person name="Karnkowska A."/>
            <person name="Elias M."/>
            <person name="Hampl V."/>
        </authorList>
    </citation>
    <scope>NUCLEOTIDE SEQUENCE [LARGE SCALE GENOMIC DNA]</scope>
    <source>
        <strain evidence="3">NAU3</strain>
        <tissue evidence="3">Gut</tissue>
    </source>
</reference>
<dbReference type="PROSITE" id="PS50011">
    <property type="entry name" value="PROTEIN_KINASE_DOM"/>
    <property type="match status" value="1"/>
</dbReference>
<accession>A0ABQ9XQ89</accession>
<dbReference type="InterPro" id="IPR000719">
    <property type="entry name" value="Prot_kinase_dom"/>
</dbReference>
<dbReference type="InterPro" id="IPR011050">
    <property type="entry name" value="Pectin_lyase_fold/virulence"/>
</dbReference>
<sequence length="1614" mass="173688">MMFFILSLSAICENLNVPYPLESFLRQHNLIDASSQQHLFIPSHFTTIAANDISLESSDFSLTAKNGQVLVGSVPKGSMLDLVNSTISLSAFTISPDNSQAIAQINLDSTLSIMSVIFELPSIIPTLFSVDGGRLSLINTRLDTIFSSTFTQPLAVSTAPQTIMTLSQLHLTGARLGIATPYLFAGPVGIFSLEYSHISNVSLTSTALGTAQTGLDNTANLGQIIGTEISFCESPYTGGLYNDDSHRSHLTLNSSFAHSTALNTGAKETIQTIKAISDTRYTSITNAADGGAIIVTNSATATFTRCEFISCKATGTGRGGAIFADTGNVIVLDCLFDSCAGVSGGAIAVTEGALTVTDATFISCEATIAKSNIHYDGLKPEDGPGNVVEHGGGAIIFFIKKDLKLVNVQILGCHAKAFGGGITLCTGKNKTAGYLRLYSLLFIGTDLTEYGSSGNSQGGANIFFTETMIQNHQTHNFFNPKDVLGVNADGTPHLEDIFTDYLNHDGVHSVQNSFSGFIDKTANHTLGDLVVSTSGLDNPLCSDNPKCRTLTYTSKKSNKDAKIAVEEGTFGVTKTESGFDVTSRKLVITGSGKANTIVKLSKPDNRMTSFSVSSGELDMKKMAFSLEGAVAGLELTVFHLNGEGSLILSECDFTGSANVLKSRFIVVQKGTLQVTKCDFSSLTSTCTHGLAINASLQGNHQILIDTCVFTSIKPQSPVDLSQSAVLLHIEGDKTNYQLQSLKFSGGATNKGSDILFACYDVEPVLIRSHCRFSFKDNEEDNRRFHVKTGKKYEELYNFGIPWYFSKQTLFISATGDDNSQCKTAETACKSINRAEEVVGSLFGYTINVHVSAELKKSVNATDTTFTSSADGEVAAIDMSSTSAFQTGLFPTEGVTVCSELTFLLDTSKITKDDAVFVVSKGAQVTLESCVLEGNSKSNADSKYCTLVRVTEGELHVTDLTVSGFNFLAPLFSIADASIMTIEGSRIEGVQPEKQAKPSNADDDVCSWETGLISAVSSTITVSSSHFSQVLEGVFSLKSSTLNLATTSFDKNVIDNSSFPSLQRNVHCTESTINLNEDVTVVQNSNAVSPSLWFAGDCEVVSTTNEVPKFLFFNPTVKKPTKVGGLSPFAIQLTGTELIPCGLNLRIQKKASTSEDSNAGEALDIPLPIMPTKALENYKHNETSIEFAIYPNEMNWTLGEYEMVVKMKEEVIGVFDIFKHVNAKFTRKALNTLLWALIPSLIVLLIIAIIIIVCCCRSRNKKKNNDSEMAEEQKTMLANQSSFNLQSSSDDVTNPLTAAGRQQSAAKARAFIPVGSVPLLVRDRAVATGGMTVFSVPCVVCDGSSFPFSYADCRQQLYGKIHSTDQKTEGSPEGIGVANQGFGVQAEAEKDGEKDLNKRILTAETGALIVKQVSGALKYLVEQGNKGTMCPDTNKPYPPFNMNTLSSRSILLYPNNQVLIVLPESYARAAGLDCTNYSTMQSEKTNNQDTFEERRWYAPEIESDKTQLSVVKASQATVFSVGLVLFEILAGEIPFGEVDSLSAQRRIQSGAEPMWERALSGATQAMLQSDNAQTRQAGQNAADSQLTEICRACIQHSPDDRISLVDLFNSVSKYA</sequence>
<organism evidence="3 4">
    <name type="scientific">Blattamonas nauphoetae</name>
    <dbReference type="NCBI Taxonomy" id="2049346"/>
    <lineage>
        <taxon>Eukaryota</taxon>
        <taxon>Metamonada</taxon>
        <taxon>Preaxostyla</taxon>
        <taxon>Oxymonadida</taxon>
        <taxon>Blattamonas</taxon>
    </lineage>
</organism>